<proteinExistence type="predicted"/>
<sequence length="124" mass="14770">MESRMRGDMQVRFGGRYEETYCRKAARRLVPSLRDYGHLLSICKDFADNAIRISYNGGQTWWLHKYKCYMIVYYPNGNIKEEGTVLWTEDPNMDDSVEYGEWKYYDENGNLIKTKFIDELGRSH</sequence>
<dbReference type="AlphaFoldDB" id="I9TLG5"/>
<dbReference type="HOGENOM" id="CLU_1999351_0_0_10"/>
<organism evidence="1 2">
    <name type="scientific">Bacteroides salyersiae CL02T12C01</name>
    <dbReference type="NCBI Taxonomy" id="997887"/>
    <lineage>
        <taxon>Bacteria</taxon>
        <taxon>Pseudomonadati</taxon>
        <taxon>Bacteroidota</taxon>
        <taxon>Bacteroidia</taxon>
        <taxon>Bacteroidales</taxon>
        <taxon>Bacteroidaceae</taxon>
        <taxon>Bacteroides</taxon>
    </lineage>
</organism>
<gene>
    <name evidence="1" type="ORF">HMPREF1071_00581</name>
</gene>
<keyword evidence="2" id="KW-1185">Reference proteome</keyword>
<dbReference type="Pfam" id="PF07661">
    <property type="entry name" value="MORN_2"/>
    <property type="match status" value="2"/>
</dbReference>
<comment type="caution">
    <text evidence="1">The sequence shown here is derived from an EMBL/GenBank/DDBJ whole genome shotgun (WGS) entry which is preliminary data.</text>
</comment>
<dbReference type="Gene3D" id="3.90.930.1">
    <property type="match status" value="1"/>
</dbReference>
<name>I9TLG5_9BACE</name>
<evidence type="ECO:0000313" key="2">
    <source>
        <dbReference type="Proteomes" id="UP000005150"/>
    </source>
</evidence>
<dbReference type="EMBL" id="AGXV01000009">
    <property type="protein sequence ID" value="EIY70013.1"/>
    <property type="molecule type" value="Genomic_DNA"/>
</dbReference>
<dbReference type="PATRIC" id="fig|997887.3.peg.607"/>
<dbReference type="InterPro" id="IPR011652">
    <property type="entry name" value="MORN_2"/>
</dbReference>
<dbReference type="Proteomes" id="UP000005150">
    <property type="component" value="Unassembled WGS sequence"/>
</dbReference>
<protein>
    <submittedName>
        <fullName evidence="1">Uncharacterized protein</fullName>
    </submittedName>
</protein>
<accession>I9TLG5</accession>
<evidence type="ECO:0000313" key="1">
    <source>
        <dbReference type="EMBL" id="EIY70013.1"/>
    </source>
</evidence>
<reference evidence="1 2" key="1">
    <citation type="submission" date="2012-02" db="EMBL/GenBank/DDBJ databases">
        <title>The Genome Sequence of Bacteroides salyersiae CL02T12C01.</title>
        <authorList>
            <consortium name="The Broad Institute Genome Sequencing Platform"/>
            <person name="Earl A."/>
            <person name="Ward D."/>
            <person name="Feldgarden M."/>
            <person name="Gevers D."/>
            <person name="Zitomersky N.L."/>
            <person name="Coyne M.J."/>
            <person name="Comstock L.E."/>
            <person name="Young S.K."/>
            <person name="Zeng Q."/>
            <person name="Gargeya S."/>
            <person name="Fitzgerald M."/>
            <person name="Haas B."/>
            <person name="Abouelleil A."/>
            <person name="Alvarado L."/>
            <person name="Arachchi H.M."/>
            <person name="Berlin A."/>
            <person name="Chapman S.B."/>
            <person name="Gearin G."/>
            <person name="Goldberg J."/>
            <person name="Griggs A."/>
            <person name="Gujja S."/>
            <person name="Hansen M."/>
            <person name="Heiman D."/>
            <person name="Howarth C."/>
            <person name="Larimer J."/>
            <person name="Lui A."/>
            <person name="MacDonald P.J.P."/>
            <person name="McCowen C."/>
            <person name="Montmayeur A."/>
            <person name="Murphy C."/>
            <person name="Neiman D."/>
            <person name="Pearson M."/>
            <person name="Priest M."/>
            <person name="Roberts A."/>
            <person name="Saif S."/>
            <person name="Shea T."/>
            <person name="Sisk P."/>
            <person name="Stolte C."/>
            <person name="Sykes S."/>
            <person name="Wortman J."/>
            <person name="Nusbaum C."/>
            <person name="Birren B."/>
        </authorList>
    </citation>
    <scope>NUCLEOTIDE SEQUENCE [LARGE SCALE GENOMIC DNA]</scope>
    <source>
        <strain evidence="1 2">CL02T12C01</strain>
    </source>
</reference>